<evidence type="ECO:0000256" key="6">
    <source>
        <dbReference type="SAM" id="Phobius"/>
    </source>
</evidence>
<dbReference type="InterPro" id="IPR037185">
    <property type="entry name" value="EmrE-like"/>
</dbReference>
<keyword evidence="5 6" id="KW-0472">Membrane</keyword>
<dbReference type="InParanoid" id="A0A6P7HIR2"/>
<dbReference type="PANTHER" id="PTHR28668:SF1">
    <property type="entry name" value="TRANSMEMBRANE PROTEIN 234"/>
    <property type="match status" value="1"/>
</dbReference>
<dbReference type="RefSeq" id="XP_028155510.1">
    <property type="nucleotide sequence ID" value="XM_028299709.1"/>
</dbReference>
<evidence type="ECO:0000256" key="5">
    <source>
        <dbReference type="ARBA" id="ARBA00023136"/>
    </source>
</evidence>
<feature type="transmembrane region" description="Helical" evidence="6">
    <location>
        <begin position="110"/>
        <end position="127"/>
    </location>
</feature>
<comment type="subcellular location">
    <subcellularLocation>
        <location evidence="1">Membrane</location>
        <topology evidence="1">Multi-pass membrane protein</topology>
    </subcellularLocation>
</comment>
<keyword evidence="3 6" id="KW-0812">Transmembrane</keyword>
<comment type="similarity">
    <text evidence="2">Belongs to the TMEM234 family.</text>
</comment>
<evidence type="ECO:0000256" key="4">
    <source>
        <dbReference type="ARBA" id="ARBA00022989"/>
    </source>
</evidence>
<feature type="transmembrane region" description="Helical" evidence="6">
    <location>
        <begin position="54"/>
        <end position="72"/>
    </location>
</feature>
<evidence type="ECO:0000256" key="1">
    <source>
        <dbReference type="ARBA" id="ARBA00004141"/>
    </source>
</evidence>
<keyword evidence="4 6" id="KW-1133">Transmembrane helix</keyword>
<dbReference type="PANTHER" id="PTHR28668">
    <property type="entry name" value="TRANSMEMBRANE PROTEIN 234"/>
    <property type="match status" value="1"/>
</dbReference>
<reference evidence="7" key="1">
    <citation type="submission" date="2025-08" db="UniProtKB">
        <authorList>
            <consortium name="RefSeq"/>
        </authorList>
    </citation>
    <scope>IDENTIFICATION</scope>
    <source>
        <tissue evidence="7">Whole insect</tissue>
    </source>
</reference>
<feature type="transmembrane region" description="Helical" evidence="6">
    <location>
        <begin position="79"/>
        <end position="98"/>
    </location>
</feature>
<evidence type="ECO:0000256" key="2">
    <source>
        <dbReference type="ARBA" id="ARBA00005977"/>
    </source>
</evidence>
<organism evidence="7">
    <name type="scientific">Diabrotica virgifera virgifera</name>
    <name type="common">western corn rootworm</name>
    <dbReference type="NCBI Taxonomy" id="50390"/>
    <lineage>
        <taxon>Eukaryota</taxon>
        <taxon>Metazoa</taxon>
        <taxon>Ecdysozoa</taxon>
        <taxon>Arthropoda</taxon>
        <taxon>Hexapoda</taxon>
        <taxon>Insecta</taxon>
        <taxon>Pterygota</taxon>
        <taxon>Neoptera</taxon>
        <taxon>Endopterygota</taxon>
        <taxon>Coleoptera</taxon>
        <taxon>Polyphaga</taxon>
        <taxon>Cucujiformia</taxon>
        <taxon>Chrysomeloidea</taxon>
        <taxon>Chrysomelidae</taxon>
        <taxon>Galerucinae</taxon>
        <taxon>Diabroticina</taxon>
        <taxon>Diabroticites</taxon>
        <taxon>Diabrotica</taxon>
    </lineage>
</organism>
<gene>
    <name evidence="7" type="primary">LOC114349360</name>
</gene>
<sequence length="129" mass="14185">MLLQIACLITTGLLWGATNPIIKKKSRGITKVTADSKILQFLLEIKFLATNLEYLFPMLLNQLGSMIFYITLNISDLTLAVPVANSLTFVFTAISGWIVEGEIPKKGTYVGAILVIIGTALCCIEKYQE</sequence>
<dbReference type="InterPro" id="IPR018908">
    <property type="entry name" value="TMEM234"/>
</dbReference>
<dbReference type="KEGG" id="dvv:114349360"/>
<dbReference type="FunCoup" id="A0A6P7HIR2">
    <property type="interactions" value="18"/>
</dbReference>
<dbReference type="OrthoDB" id="43458at2759"/>
<accession>A0A6P7HIR2</accession>
<dbReference type="Pfam" id="PF10639">
    <property type="entry name" value="TMEM234"/>
    <property type="match status" value="1"/>
</dbReference>
<evidence type="ECO:0000256" key="3">
    <source>
        <dbReference type="ARBA" id="ARBA00022692"/>
    </source>
</evidence>
<dbReference type="SUPFAM" id="SSF103481">
    <property type="entry name" value="Multidrug resistance efflux transporter EmrE"/>
    <property type="match status" value="1"/>
</dbReference>
<protein>
    <submittedName>
        <fullName evidence="7">Transmembrane protein 234 homolog</fullName>
    </submittedName>
</protein>
<proteinExistence type="inferred from homology"/>
<dbReference type="AlphaFoldDB" id="A0A6P7HIR2"/>
<dbReference type="GO" id="GO:0016020">
    <property type="term" value="C:membrane"/>
    <property type="evidence" value="ECO:0007669"/>
    <property type="project" value="UniProtKB-SubCell"/>
</dbReference>
<evidence type="ECO:0000313" key="7">
    <source>
        <dbReference type="RefSeq" id="XP_028155510.1"/>
    </source>
</evidence>
<name>A0A6P7HIR2_DIAVI</name>
<dbReference type="Gene3D" id="1.10.3730.20">
    <property type="match status" value="1"/>
</dbReference>